<evidence type="ECO:0000313" key="12">
    <source>
        <dbReference type="EMBL" id="OVA12449.1"/>
    </source>
</evidence>
<dbReference type="Gene3D" id="3.60.40.10">
    <property type="entry name" value="PPM-type phosphatase domain"/>
    <property type="match status" value="1"/>
</dbReference>
<evidence type="ECO:0000256" key="7">
    <source>
        <dbReference type="ARBA" id="ARBA00022912"/>
    </source>
</evidence>
<dbReference type="InParanoid" id="A0A200QPR3"/>
<dbReference type="CDD" id="cd00143">
    <property type="entry name" value="PP2Cc"/>
    <property type="match status" value="1"/>
</dbReference>
<evidence type="ECO:0000256" key="8">
    <source>
        <dbReference type="ARBA" id="ARBA00023211"/>
    </source>
</evidence>
<feature type="compositionally biased region" description="Low complexity" evidence="10">
    <location>
        <begin position="19"/>
        <end position="51"/>
    </location>
</feature>
<protein>
    <recommendedName>
        <fullName evidence="3">protein-serine/threonine phosphatase</fullName>
        <ecNumber evidence="3">3.1.3.16</ecNumber>
    </recommendedName>
</protein>
<comment type="caution">
    <text evidence="12">The sequence shown here is derived from an EMBL/GenBank/DDBJ whole genome shotgun (WGS) entry which is preliminary data.</text>
</comment>
<evidence type="ECO:0000256" key="9">
    <source>
        <dbReference type="RuleBase" id="RU003465"/>
    </source>
</evidence>
<evidence type="ECO:0000259" key="11">
    <source>
        <dbReference type="PROSITE" id="PS51746"/>
    </source>
</evidence>
<proteinExistence type="inferred from homology"/>
<feature type="domain" description="PPM-type phosphatase" evidence="11">
    <location>
        <begin position="120"/>
        <end position="407"/>
    </location>
</feature>
<comment type="cofactor">
    <cofactor evidence="1">
        <name>Mn(2+)</name>
        <dbReference type="ChEBI" id="CHEBI:29035"/>
    </cofactor>
</comment>
<dbReference type="AlphaFoldDB" id="A0A200QPR3"/>
<evidence type="ECO:0000256" key="5">
    <source>
        <dbReference type="ARBA" id="ARBA00022801"/>
    </source>
</evidence>
<comment type="similarity">
    <text evidence="9">Belongs to the PP2C family.</text>
</comment>
<sequence length="420" mass="45115">MDPVDDEDLHQNRSHQESDLTSTDSGGSSLFFTEDSRSTTSSSYDISASSSSSGEIPAAVVADVVVPNLVTLTTISTTTTTTTTTPSSSSNGGGDGGVTELNGTVTVREVCVGKKNKGVTWGFASIIGRRREMEDAVAVIPGFITRTCDHIGGCTAPGSRTSGEISPVHFFGVYDGHGGSQVAKFCAERIHDVVAEEWERGGTDVDEWRTRWETAFANGFERADNEVAEESVAPEIVGSTAVVVAVSGCQIITSNCGDSRAVLCRGTQTIPLTVDHKPDREDELARIEGGGGKVINWNGARVFGVLAMSRSIGDRYLRPWIIPVPEVTFTTRSEEDECLIVASDGLWDVISNDEAGEVARHLLRRRRRSTMADETSLPAAQAVADHLTDLAYRKNSSDNISVIVVDLKSKRKRQQRQSTG</sequence>
<dbReference type="FunFam" id="3.60.40.10:FF:000041">
    <property type="entry name" value="Protein phosphatase 2C 51"/>
    <property type="match status" value="1"/>
</dbReference>
<dbReference type="EMBL" id="MVGT01001380">
    <property type="protein sequence ID" value="OVA12449.1"/>
    <property type="molecule type" value="Genomic_DNA"/>
</dbReference>
<keyword evidence="6" id="KW-0460">Magnesium</keyword>
<dbReference type="Proteomes" id="UP000195402">
    <property type="component" value="Unassembled WGS sequence"/>
</dbReference>
<dbReference type="STRING" id="56857.A0A200QPR3"/>
<accession>A0A200QPR3</accession>
<dbReference type="SMART" id="SM00332">
    <property type="entry name" value="PP2Cc"/>
    <property type="match status" value="1"/>
</dbReference>
<feature type="compositionally biased region" description="Basic and acidic residues" evidence="10">
    <location>
        <begin position="9"/>
        <end position="18"/>
    </location>
</feature>
<reference evidence="12 13" key="1">
    <citation type="journal article" date="2017" name="Mol. Plant">
        <title>The Genome of Medicinal Plant Macleaya cordata Provides New Insights into Benzylisoquinoline Alkaloids Metabolism.</title>
        <authorList>
            <person name="Liu X."/>
            <person name="Liu Y."/>
            <person name="Huang P."/>
            <person name="Ma Y."/>
            <person name="Qing Z."/>
            <person name="Tang Q."/>
            <person name="Cao H."/>
            <person name="Cheng P."/>
            <person name="Zheng Y."/>
            <person name="Yuan Z."/>
            <person name="Zhou Y."/>
            <person name="Liu J."/>
            <person name="Tang Z."/>
            <person name="Zhuo Y."/>
            <person name="Zhang Y."/>
            <person name="Yu L."/>
            <person name="Huang J."/>
            <person name="Yang P."/>
            <person name="Peng Q."/>
            <person name="Zhang J."/>
            <person name="Jiang W."/>
            <person name="Zhang Z."/>
            <person name="Lin K."/>
            <person name="Ro D.K."/>
            <person name="Chen X."/>
            <person name="Xiong X."/>
            <person name="Shang Y."/>
            <person name="Huang S."/>
            <person name="Zeng J."/>
        </authorList>
    </citation>
    <scope>NUCLEOTIDE SEQUENCE [LARGE SCALE GENOMIC DNA]</scope>
    <source>
        <strain evidence="13">cv. BLH2017</strain>
        <tissue evidence="12">Root</tissue>
    </source>
</reference>
<dbReference type="Pfam" id="PF00481">
    <property type="entry name" value="PP2C"/>
    <property type="match status" value="1"/>
</dbReference>
<dbReference type="OMA" id="TFMTRTD"/>
<feature type="region of interest" description="Disordered" evidence="10">
    <location>
        <begin position="1"/>
        <end position="51"/>
    </location>
</feature>
<organism evidence="12 13">
    <name type="scientific">Macleaya cordata</name>
    <name type="common">Five-seeded plume-poppy</name>
    <name type="synonym">Bocconia cordata</name>
    <dbReference type="NCBI Taxonomy" id="56857"/>
    <lineage>
        <taxon>Eukaryota</taxon>
        <taxon>Viridiplantae</taxon>
        <taxon>Streptophyta</taxon>
        <taxon>Embryophyta</taxon>
        <taxon>Tracheophyta</taxon>
        <taxon>Spermatophyta</taxon>
        <taxon>Magnoliopsida</taxon>
        <taxon>Ranunculales</taxon>
        <taxon>Papaveraceae</taxon>
        <taxon>Papaveroideae</taxon>
        <taxon>Macleaya</taxon>
    </lineage>
</organism>
<dbReference type="SUPFAM" id="SSF81606">
    <property type="entry name" value="PP2C-like"/>
    <property type="match status" value="1"/>
</dbReference>
<dbReference type="InterPro" id="IPR036457">
    <property type="entry name" value="PPM-type-like_dom_sf"/>
</dbReference>
<keyword evidence="5 9" id="KW-0378">Hydrolase</keyword>
<dbReference type="InterPro" id="IPR000222">
    <property type="entry name" value="PP2C_BS"/>
</dbReference>
<dbReference type="InterPro" id="IPR015655">
    <property type="entry name" value="PP2C"/>
</dbReference>
<keyword evidence="4" id="KW-0479">Metal-binding</keyword>
<name>A0A200QPR3_MACCD</name>
<dbReference type="GO" id="GO:0046872">
    <property type="term" value="F:metal ion binding"/>
    <property type="evidence" value="ECO:0007669"/>
    <property type="project" value="UniProtKB-KW"/>
</dbReference>
<keyword evidence="13" id="KW-1185">Reference proteome</keyword>
<dbReference type="InterPro" id="IPR001932">
    <property type="entry name" value="PPM-type_phosphatase-like_dom"/>
</dbReference>
<evidence type="ECO:0000256" key="2">
    <source>
        <dbReference type="ARBA" id="ARBA00001946"/>
    </source>
</evidence>
<dbReference type="PANTHER" id="PTHR47992">
    <property type="entry name" value="PROTEIN PHOSPHATASE"/>
    <property type="match status" value="1"/>
</dbReference>
<evidence type="ECO:0000256" key="4">
    <source>
        <dbReference type="ARBA" id="ARBA00022723"/>
    </source>
</evidence>
<dbReference type="PROSITE" id="PS51746">
    <property type="entry name" value="PPM_2"/>
    <property type="match status" value="1"/>
</dbReference>
<evidence type="ECO:0000256" key="6">
    <source>
        <dbReference type="ARBA" id="ARBA00022842"/>
    </source>
</evidence>
<keyword evidence="7 9" id="KW-0904">Protein phosphatase</keyword>
<dbReference type="OrthoDB" id="10264738at2759"/>
<dbReference type="EC" id="3.1.3.16" evidence="3"/>
<gene>
    <name evidence="12" type="ORF">BVC80_1791g10</name>
</gene>
<keyword evidence="8" id="KW-0464">Manganese</keyword>
<dbReference type="GO" id="GO:0004722">
    <property type="term" value="F:protein serine/threonine phosphatase activity"/>
    <property type="evidence" value="ECO:0007669"/>
    <property type="project" value="UniProtKB-EC"/>
</dbReference>
<evidence type="ECO:0000256" key="10">
    <source>
        <dbReference type="SAM" id="MobiDB-lite"/>
    </source>
</evidence>
<evidence type="ECO:0000313" key="13">
    <source>
        <dbReference type="Proteomes" id="UP000195402"/>
    </source>
</evidence>
<comment type="cofactor">
    <cofactor evidence="2">
        <name>Mg(2+)</name>
        <dbReference type="ChEBI" id="CHEBI:18420"/>
    </cofactor>
</comment>
<evidence type="ECO:0000256" key="1">
    <source>
        <dbReference type="ARBA" id="ARBA00001936"/>
    </source>
</evidence>
<dbReference type="PROSITE" id="PS01032">
    <property type="entry name" value="PPM_1"/>
    <property type="match status" value="1"/>
</dbReference>
<evidence type="ECO:0000256" key="3">
    <source>
        <dbReference type="ARBA" id="ARBA00013081"/>
    </source>
</evidence>